<dbReference type="InterPro" id="IPR038214">
    <property type="entry name" value="WPP_sf"/>
</dbReference>
<feature type="compositionally biased region" description="Basic and acidic residues" evidence="5">
    <location>
        <begin position="189"/>
        <end position="198"/>
    </location>
</feature>
<proteinExistence type="predicted"/>
<evidence type="ECO:0000259" key="6">
    <source>
        <dbReference type="Pfam" id="PF13943"/>
    </source>
</evidence>
<evidence type="ECO:0000256" key="1">
    <source>
        <dbReference type="ARBA" id="ARBA00004123"/>
    </source>
</evidence>
<feature type="compositionally biased region" description="Basic and acidic residues" evidence="5">
    <location>
        <begin position="158"/>
        <end position="174"/>
    </location>
</feature>
<evidence type="ECO:0000256" key="3">
    <source>
        <dbReference type="ARBA" id="ARBA00022490"/>
    </source>
</evidence>
<dbReference type="GO" id="GO:0005737">
    <property type="term" value="C:cytoplasm"/>
    <property type="evidence" value="ECO:0007669"/>
    <property type="project" value="UniProtKB-SubCell"/>
</dbReference>
<evidence type="ECO:0000313" key="7">
    <source>
        <dbReference type="EMBL" id="KAL2498192.1"/>
    </source>
</evidence>
<accession>A0ABD1SBR0</accession>
<dbReference type="Pfam" id="PF13943">
    <property type="entry name" value="WPP"/>
    <property type="match status" value="1"/>
</dbReference>
<evidence type="ECO:0000313" key="8">
    <source>
        <dbReference type="Proteomes" id="UP001604336"/>
    </source>
</evidence>
<keyword evidence="3" id="KW-0963">Cytoplasm</keyword>
<dbReference type="Gene3D" id="1.10.246.200">
    <property type="entry name" value="WPP domain"/>
    <property type="match status" value="1"/>
</dbReference>
<feature type="compositionally biased region" description="Low complexity" evidence="5">
    <location>
        <begin position="36"/>
        <end position="49"/>
    </location>
</feature>
<dbReference type="InterPro" id="IPR025265">
    <property type="entry name" value="WPP_dom"/>
</dbReference>
<feature type="domain" description="WPP" evidence="6">
    <location>
        <begin position="55"/>
        <end position="145"/>
    </location>
</feature>
<dbReference type="EMBL" id="JBFOLK010000007">
    <property type="protein sequence ID" value="KAL2498192.1"/>
    <property type="molecule type" value="Genomic_DNA"/>
</dbReference>
<evidence type="ECO:0000256" key="5">
    <source>
        <dbReference type="SAM" id="MobiDB-lite"/>
    </source>
</evidence>
<evidence type="ECO:0000256" key="4">
    <source>
        <dbReference type="ARBA" id="ARBA00023242"/>
    </source>
</evidence>
<dbReference type="Proteomes" id="UP001604336">
    <property type="component" value="Unassembled WGS sequence"/>
</dbReference>
<dbReference type="PANTHER" id="PTHR34362">
    <property type="entry name" value="WPP DOMAIN-CONTAINING PROTEIN 1-RELATED"/>
    <property type="match status" value="1"/>
</dbReference>
<comment type="caution">
    <text evidence="7">The sequence shown here is derived from an EMBL/GenBank/DDBJ whole genome shotgun (WGS) entry which is preliminary data.</text>
</comment>
<keyword evidence="4" id="KW-0539">Nucleus</keyword>
<feature type="compositionally biased region" description="Basic and acidic residues" evidence="5">
    <location>
        <begin position="1"/>
        <end position="21"/>
    </location>
</feature>
<gene>
    <name evidence="7" type="ORF">Adt_23742</name>
</gene>
<feature type="compositionally biased region" description="Acidic residues" evidence="5">
    <location>
        <begin position="146"/>
        <end position="157"/>
    </location>
</feature>
<feature type="region of interest" description="Disordered" evidence="5">
    <location>
        <begin position="137"/>
        <end position="198"/>
    </location>
</feature>
<keyword evidence="8" id="KW-1185">Reference proteome</keyword>
<sequence>MSDKIEPHQEQEQEQITEEKIPQSVTAINPMAETEQAQQQPGSTTTTPPKYSNVSFSIWPPTERTRDAVRNRLIETLSSPSILSKRYGTVPREEAADAATRIEEEAFLAAGATATTDDDGIEILQVYSKEISKRMLETVKARSDEPEPETETETETEPESKPGKEPEVESKTEEQKEDDVGSTAPPQSEKTDSVVDDE</sequence>
<feature type="region of interest" description="Disordered" evidence="5">
    <location>
        <begin position="1"/>
        <end position="58"/>
    </location>
</feature>
<dbReference type="GO" id="GO:0005634">
    <property type="term" value="C:nucleus"/>
    <property type="evidence" value="ECO:0007669"/>
    <property type="project" value="UniProtKB-SubCell"/>
</dbReference>
<evidence type="ECO:0000256" key="2">
    <source>
        <dbReference type="ARBA" id="ARBA00004496"/>
    </source>
</evidence>
<name>A0ABD1SBR0_9LAMI</name>
<dbReference type="InterPro" id="IPR044692">
    <property type="entry name" value="WPP1/2/3"/>
</dbReference>
<organism evidence="7 8">
    <name type="scientific">Abeliophyllum distichum</name>
    <dbReference type="NCBI Taxonomy" id="126358"/>
    <lineage>
        <taxon>Eukaryota</taxon>
        <taxon>Viridiplantae</taxon>
        <taxon>Streptophyta</taxon>
        <taxon>Embryophyta</taxon>
        <taxon>Tracheophyta</taxon>
        <taxon>Spermatophyta</taxon>
        <taxon>Magnoliopsida</taxon>
        <taxon>eudicotyledons</taxon>
        <taxon>Gunneridae</taxon>
        <taxon>Pentapetalae</taxon>
        <taxon>asterids</taxon>
        <taxon>lamiids</taxon>
        <taxon>Lamiales</taxon>
        <taxon>Oleaceae</taxon>
        <taxon>Forsythieae</taxon>
        <taxon>Abeliophyllum</taxon>
    </lineage>
</organism>
<protein>
    <submittedName>
        <fullName evidence="7">WPP domain-containing protein 1</fullName>
    </submittedName>
</protein>
<comment type="subcellular location">
    <subcellularLocation>
        <location evidence="2">Cytoplasm</location>
    </subcellularLocation>
    <subcellularLocation>
        <location evidence="1">Nucleus</location>
    </subcellularLocation>
</comment>
<dbReference type="AlphaFoldDB" id="A0ABD1SBR0"/>
<dbReference type="PANTHER" id="PTHR34362:SF1">
    <property type="entry name" value="WPP DOMAIN-CONTAINING PROTEIN 1-RELATED"/>
    <property type="match status" value="1"/>
</dbReference>
<reference evidence="8" key="1">
    <citation type="submission" date="2024-07" db="EMBL/GenBank/DDBJ databases">
        <title>Two chromosome-level genome assemblies of Korean endemic species Abeliophyllum distichum and Forsythia ovata (Oleaceae).</title>
        <authorList>
            <person name="Jang H."/>
        </authorList>
    </citation>
    <scope>NUCLEOTIDE SEQUENCE [LARGE SCALE GENOMIC DNA]</scope>
</reference>